<dbReference type="PANTHER" id="PTHR47755:SF1">
    <property type="entry name" value="CELL DIVISION PROTEIN FTSX"/>
    <property type="match status" value="1"/>
</dbReference>
<keyword evidence="4 10" id="KW-1003">Cell membrane</keyword>
<evidence type="ECO:0000259" key="12">
    <source>
        <dbReference type="Pfam" id="PF02687"/>
    </source>
</evidence>
<dbReference type="InterPro" id="IPR040690">
    <property type="entry name" value="FtsX_ECD"/>
</dbReference>
<reference evidence="14" key="1">
    <citation type="submission" date="2020-07" db="EMBL/GenBank/DDBJ databases">
        <title>Huge and variable diversity of episymbiotic CPR bacteria and DPANN archaea in groundwater ecosystems.</title>
        <authorList>
            <person name="He C.Y."/>
            <person name="Keren R."/>
            <person name="Whittaker M."/>
            <person name="Farag I.F."/>
            <person name="Doudna J."/>
            <person name="Cate J.H.D."/>
            <person name="Banfield J.F."/>
        </authorList>
    </citation>
    <scope>NUCLEOTIDE SEQUENCE</scope>
    <source>
        <strain evidence="14">NC_groundwater_1225_Ag_S-0.1um_56_177</strain>
    </source>
</reference>
<feature type="domain" description="ABC3 transporter permease C-terminal" evidence="12">
    <location>
        <begin position="183"/>
        <end position="304"/>
    </location>
</feature>
<comment type="subcellular location">
    <subcellularLocation>
        <location evidence="1">Cell membrane</location>
        <topology evidence="1">Multi-pass membrane protein</topology>
    </subcellularLocation>
</comment>
<accession>A0A932YWP6</accession>
<organism evidence="14 15">
    <name type="scientific">Candidatus Sungiibacteriota bacterium</name>
    <dbReference type="NCBI Taxonomy" id="2750080"/>
    <lineage>
        <taxon>Bacteria</taxon>
        <taxon>Candidatus Sungiibacteriota</taxon>
    </lineage>
</organism>
<evidence type="ECO:0000256" key="2">
    <source>
        <dbReference type="ARBA" id="ARBA00007379"/>
    </source>
</evidence>
<dbReference type="PANTHER" id="PTHR47755">
    <property type="entry name" value="CELL DIVISION PROTEIN FTSX"/>
    <property type="match status" value="1"/>
</dbReference>
<evidence type="ECO:0000256" key="7">
    <source>
        <dbReference type="ARBA" id="ARBA00022989"/>
    </source>
</evidence>
<dbReference type="Pfam" id="PF02687">
    <property type="entry name" value="FtsX"/>
    <property type="match status" value="1"/>
</dbReference>
<evidence type="ECO:0000256" key="5">
    <source>
        <dbReference type="ARBA" id="ARBA00022618"/>
    </source>
</evidence>
<dbReference type="Pfam" id="PF18075">
    <property type="entry name" value="FtsX_ECD"/>
    <property type="match status" value="1"/>
</dbReference>
<evidence type="ECO:0000313" key="15">
    <source>
        <dbReference type="Proteomes" id="UP000756703"/>
    </source>
</evidence>
<dbReference type="GO" id="GO:0005886">
    <property type="term" value="C:plasma membrane"/>
    <property type="evidence" value="ECO:0007669"/>
    <property type="project" value="UniProtKB-SubCell"/>
</dbReference>
<keyword evidence="5 10" id="KW-0132">Cell division</keyword>
<dbReference type="Gene3D" id="3.30.70.3040">
    <property type="match status" value="1"/>
</dbReference>
<keyword evidence="6 11" id="KW-0812">Transmembrane</keyword>
<evidence type="ECO:0000256" key="4">
    <source>
        <dbReference type="ARBA" id="ARBA00022475"/>
    </source>
</evidence>
<evidence type="ECO:0000256" key="10">
    <source>
        <dbReference type="PIRNR" id="PIRNR003097"/>
    </source>
</evidence>
<keyword evidence="7 11" id="KW-1133">Transmembrane helix</keyword>
<comment type="caution">
    <text evidence="14">The sequence shown here is derived from an EMBL/GenBank/DDBJ whole genome shotgun (WGS) entry which is preliminary data.</text>
</comment>
<dbReference type="Proteomes" id="UP000756703">
    <property type="component" value="Unassembled WGS sequence"/>
</dbReference>
<evidence type="ECO:0000313" key="14">
    <source>
        <dbReference type="EMBL" id="MBI4132826.1"/>
    </source>
</evidence>
<keyword evidence="8 10" id="KW-0472">Membrane</keyword>
<evidence type="ECO:0000256" key="8">
    <source>
        <dbReference type="ARBA" id="ARBA00023136"/>
    </source>
</evidence>
<evidence type="ECO:0000256" key="9">
    <source>
        <dbReference type="ARBA" id="ARBA00023306"/>
    </source>
</evidence>
<evidence type="ECO:0000256" key="3">
    <source>
        <dbReference type="ARBA" id="ARBA00021907"/>
    </source>
</evidence>
<evidence type="ECO:0000256" key="1">
    <source>
        <dbReference type="ARBA" id="ARBA00004651"/>
    </source>
</evidence>
<dbReference type="InterPro" id="IPR003838">
    <property type="entry name" value="ABC3_permease_C"/>
</dbReference>
<dbReference type="PIRSF" id="PIRSF003097">
    <property type="entry name" value="FtsX"/>
    <property type="match status" value="1"/>
</dbReference>
<evidence type="ECO:0000256" key="11">
    <source>
        <dbReference type="SAM" id="Phobius"/>
    </source>
</evidence>
<evidence type="ECO:0000256" key="6">
    <source>
        <dbReference type="ARBA" id="ARBA00022692"/>
    </source>
</evidence>
<gene>
    <name evidence="14" type="ORF">HY473_01935</name>
</gene>
<feature type="domain" description="FtsX extracellular" evidence="13">
    <location>
        <begin position="61"/>
        <end position="150"/>
    </location>
</feature>
<keyword evidence="9 10" id="KW-0131">Cell cycle</keyword>
<dbReference type="GO" id="GO:0051301">
    <property type="term" value="P:cell division"/>
    <property type="evidence" value="ECO:0007669"/>
    <property type="project" value="UniProtKB-KW"/>
</dbReference>
<feature type="transmembrane region" description="Helical" evidence="11">
    <location>
        <begin position="275"/>
        <end position="298"/>
    </location>
</feature>
<comment type="similarity">
    <text evidence="2 10">Belongs to the ABC-4 integral membrane protein family. FtsX subfamily.</text>
</comment>
<dbReference type="InterPro" id="IPR004513">
    <property type="entry name" value="FtsX"/>
</dbReference>
<dbReference type="EMBL" id="JACQMI010000013">
    <property type="protein sequence ID" value="MBI4132826.1"/>
    <property type="molecule type" value="Genomic_DNA"/>
</dbReference>
<dbReference type="AlphaFoldDB" id="A0A932YWP6"/>
<feature type="transmembrane region" description="Helical" evidence="11">
    <location>
        <begin position="181"/>
        <end position="204"/>
    </location>
</feature>
<feature type="transmembrane region" description="Helical" evidence="11">
    <location>
        <begin position="233"/>
        <end position="255"/>
    </location>
</feature>
<name>A0A932YWP6_9BACT</name>
<proteinExistence type="inferred from homology"/>
<sequence>MAAKATLKRMMTYAWLSFRRNGWLSTATILVKMLTLFVIGGLILVSVIANTVLNDLENKIDISMSFTRGTPEDQILAIKREVETLQTVKEINYVSPEEALANFKERHKDDAVILASLEELGDENPLPATLNIKAQAPDQLAAIAKFLTDQQYPSVEKINYFENQKVIDRLSAVVRGVRSTGVLAVLVLAFVAVLVAFNTVRLAIYTSREEINIMKLVGATNWYIRGPFMIEGLLHGGIAAVITAFIFFPLLWVMSPRISVFLPSVNLLAYFSKNFLEFFLILFVIGITLGVGSSFLAVRRYLKI</sequence>
<evidence type="ECO:0000259" key="13">
    <source>
        <dbReference type="Pfam" id="PF18075"/>
    </source>
</evidence>
<protein>
    <recommendedName>
        <fullName evidence="3 10">Cell division protein FtsX</fullName>
    </recommendedName>
</protein>